<dbReference type="AlphaFoldDB" id="A0A504YZ52"/>
<sequence length="128" mass="14250">MLEKPLSVLSFPNDQQTEDYHPVHRLKQATGSDYLKITTAEVLSKLLCAWKGPFIVHKMFPDEAGLQSFHRRSTTTSFGTFQPPKAKRGTSRRPKSARIGRCSGMWSSPGRWNNNCTADSAVLEGVAV</sequence>
<gene>
    <name evidence="2" type="ORF">FGIG_09858</name>
</gene>
<name>A0A504YZ52_FASGI</name>
<feature type="compositionally biased region" description="Basic residues" evidence="1">
    <location>
        <begin position="85"/>
        <end position="98"/>
    </location>
</feature>
<dbReference type="Proteomes" id="UP000316759">
    <property type="component" value="Unassembled WGS sequence"/>
</dbReference>
<organism evidence="2 3">
    <name type="scientific">Fasciola gigantica</name>
    <name type="common">Giant liver fluke</name>
    <dbReference type="NCBI Taxonomy" id="46835"/>
    <lineage>
        <taxon>Eukaryota</taxon>
        <taxon>Metazoa</taxon>
        <taxon>Spiralia</taxon>
        <taxon>Lophotrochozoa</taxon>
        <taxon>Platyhelminthes</taxon>
        <taxon>Trematoda</taxon>
        <taxon>Digenea</taxon>
        <taxon>Plagiorchiida</taxon>
        <taxon>Echinostomata</taxon>
        <taxon>Echinostomatoidea</taxon>
        <taxon>Fasciolidae</taxon>
        <taxon>Fasciola</taxon>
    </lineage>
</organism>
<evidence type="ECO:0000313" key="2">
    <source>
        <dbReference type="EMBL" id="TPP62720.1"/>
    </source>
</evidence>
<proteinExistence type="predicted"/>
<accession>A0A504YZ52</accession>
<keyword evidence="3" id="KW-1185">Reference proteome</keyword>
<protein>
    <submittedName>
        <fullName evidence="2">Uncharacterized protein</fullName>
    </submittedName>
</protein>
<reference evidence="2 3" key="1">
    <citation type="submission" date="2019-04" db="EMBL/GenBank/DDBJ databases">
        <title>Annotation for the trematode Fasciola gigantica.</title>
        <authorList>
            <person name="Choi Y.-J."/>
        </authorList>
    </citation>
    <scope>NUCLEOTIDE SEQUENCE [LARGE SCALE GENOMIC DNA]</scope>
    <source>
        <strain evidence="2">Uganda_cow_1</strain>
    </source>
</reference>
<dbReference type="EMBL" id="SUNJ01006517">
    <property type="protein sequence ID" value="TPP62720.1"/>
    <property type="molecule type" value="Genomic_DNA"/>
</dbReference>
<feature type="region of interest" description="Disordered" evidence="1">
    <location>
        <begin position="73"/>
        <end position="101"/>
    </location>
</feature>
<comment type="caution">
    <text evidence="2">The sequence shown here is derived from an EMBL/GenBank/DDBJ whole genome shotgun (WGS) entry which is preliminary data.</text>
</comment>
<evidence type="ECO:0000313" key="3">
    <source>
        <dbReference type="Proteomes" id="UP000316759"/>
    </source>
</evidence>
<evidence type="ECO:0000256" key="1">
    <source>
        <dbReference type="SAM" id="MobiDB-lite"/>
    </source>
</evidence>